<evidence type="ECO:0000256" key="1">
    <source>
        <dbReference type="SAM" id="MobiDB-lite"/>
    </source>
</evidence>
<protein>
    <submittedName>
        <fullName evidence="2">Uncharacterized protein</fullName>
    </submittedName>
</protein>
<dbReference type="AlphaFoldDB" id="A0AAW2E9L7"/>
<feature type="region of interest" description="Disordered" evidence="1">
    <location>
        <begin position="1"/>
        <end position="35"/>
    </location>
</feature>
<comment type="caution">
    <text evidence="2">The sequence shown here is derived from an EMBL/GenBank/DDBJ whole genome shotgun (WGS) entry which is preliminary data.</text>
</comment>
<proteinExistence type="predicted"/>
<accession>A0AAW2E9L7</accession>
<gene>
    <name evidence="2" type="ORF">PUN28_020911</name>
</gene>
<evidence type="ECO:0000313" key="3">
    <source>
        <dbReference type="Proteomes" id="UP001430953"/>
    </source>
</evidence>
<dbReference type="Proteomes" id="UP001430953">
    <property type="component" value="Unassembled WGS sequence"/>
</dbReference>
<organism evidence="2 3">
    <name type="scientific">Cardiocondyla obscurior</name>
    <dbReference type="NCBI Taxonomy" id="286306"/>
    <lineage>
        <taxon>Eukaryota</taxon>
        <taxon>Metazoa</taxon>
        <taxon>Ecdysozoa</taxon>
        <taxon>Arthropoda</taxon>
        <taxon>Hexapoda</taxon>
        <taxon>Insecta</taxon>
        <taxon>Pterygota</taxon>
        <taxon>Neoptera</taxon>
        <taxon>Endopterygota</taxon>
        <taxon>Hymenoptera</taxon>
        <taxon>Apocrita</taxon>
        <taxon>Aculeata</taxon>
        <taxon>Formicoidea</taxon>
        <taxon>Formicidae</taxon>
        <taxon>Myrmicinae</taxon>
        <taxon>Cardiocondyla</taxon>
    </lineage>
</organism>
<keyword evidence="3" id="KW-1185">Reference proteome</keyword>
<dbReference type="EMBL" id="JADYXP020000030">
    <property type="protein sequence ID" value="KAL0098971.1"/>
    <property type="molecule type" value="Genomic_DNA"/>
</dbReference>
<name>A0AAW2E9L7_9HYME</name>
<reference evidence="2 3" key="1">
    <citation type="submission" date="2023-03" db="EMBL/GenBank/DDBJ databases">
        <title>High recombination rates correlate with genetic variation in Cardiocondyla obscurior ants.</title>
        <authorList>
            <person name="Errbii M."/>
        </authorList>
    </citation>
    <scope>NUCLEOTIDE SEQUENCE [LARGE SCALE GENOMIC DNA]</scope>
    <source>
        <strain evidence="2">Alpha-2009</strain>
        <tissue evidence="2">Whole body</tissue>
    </source>
</reference>
<sequence>MDKEVGEKPKKDGEIKNVGEVNVKSREENEERDIEKKEFERVIRKSKREKAARSDGLENKI</sequence>
<evidence type="ECO:0000313" key="2">
    <source>
        <dbReference type="EMBL" id="KAL0098971.1"/>
    </source>
</evidence>